<dbReference type="KEGG" id="bcv:Bcav_1728"/>
<evidence type="ECO:0000256" key="2">
    <source>
        <dbReference type="ARBA" id="ARBA00049106"/>
    </source>
</evidence>
<sequence>MRTANRVSIQLYRRTGGKVASSAKGLPVLLITVRGRRTGRLHTVPVVYLEHDGGLLVFGSAGGASVEPAWFRNVRSSGRVQIEVGQERYDADADVADDDRRDRLWHDVVLPRAPFFASYQVRAAGRTIPVALLTPVRP</sequence>
<dbReference type="eggNOG" id="COG0748">
    <property type="taxonomic scope" value="Bacteria"/>
</dbReference>
<dbReference type="InterPro" id="IPR004378">
    <property type="entry name" value="F420H2_quin_Rdtase"/>
</dbReference>
<gene>
    <name evidence="3" type="ordered locus">Bcav_1728</name>
</gene>
<keyword evidence="4" id="KW-1185">Reference proteome</keyword>
<evidence type="ECO:0000313" key="4">
    <source>
        <dbReference type="Proteomes" id="UP000007962"/>
    </source>
</evidence>
<evidence type="ECO:0008006" key="5">
    <source>
        <dbReference type="Google" id="ProtNLM"/>
    </source>
</evidence>
<reference evidence="3 4" key="1">
    <citation type="journal article" date="2009" name="Stand. Genomic Sci.">
        <title>Complete genome sequence of Beutenbergia cavernae type strain (HKI 0122).</title>
        <authorList>
            <person name="Land M."/>
            <person name="Pukall R."/>
            <person name="Abt B."/>
            <person name="Goker M."/>
            <person name="Rohde M."/>
            <person name="Glavina Del Rio T."/>
            <person name="Tice H."/>
            <person name="Copeland A."/>
            <person name="Cheng J.F."/>
            <person name="Lucas S."/>
            <person name="Chen F."/>
            <person name="Nolan M."/>
            <person name="Bruce D."/>
            <person name="Goodwin L."/>
            <person name="Pitluck S."/>
            <person name="Ivanova N."/>
            <person name="Mavromatis K."/>
            <person name="Ovchinnikova G."/>
            <person name="Pati A."/>
            <person name="Chen A."/>
            <person name="Palaniappan K."/>
            <person name="Hauser L."/>
            <person name="Chang Y.J."/>
            <person name="Jefferies C.C."/>
            <person name="Saunders E."/>
            <person name="Brettin T."/>
            <person name="Detter J.C."/>
            <person name="Han C."/>
            <person name="Chain P."/>
            <person name="Bristow J."/>
            <person name="Eisen J.A."/>
            <person name="Markowitz V."/>
            <person name="Hugenholtz P."/>
            <person name="Kyrpides N.C."/>
            <person name="Klenk H.P."/>
            <person name="Lapidus A."/>
        </authorList>
    </citation>
    <scope>NUCLEOTIDE SEQUENCE [LARGE SCALE GENOMIC DNA]</scope>
    <source>
        <strain evidence="4">ATCC BAA-8 / DSM 12333 / NBRC 16432</strain>
    </source>
</reference>
<proteinExistence type="inferred from homology"/>
<protein>
    <recommendedName>
        <fullName evidence="5">Nitroreductase</fullName>
    </recommendedName>
</protein>
<dbReference type="GO" id="GO:0005886">
    <property type="term" value="C:plasma membrane"/>
    <property type="evidence" value="ECO:0007669"/>
    <property type="project" value="TreeGrafter"/>
</dbReference>
<organism evidence="3 4">
    <name type="scientific">Beutenbergia cavernae (strain ATCC BAA-8 / DSM 12333 / CCUG 43141 / JCM 11478 / NBRC 16432 / NCIMB 13614 / HKI 0122)</name>
    <dbReference type="NCBI Taxonomy" id="471853"/>
    <lineage>
        <taxon>Bacteria</taxon>
        <taxon>Bacillati</taxon>
        <taxon>Actinomycetota</taxon>
        <taxon>Actinomycetes</taxon>
        <taxon>Micrococcales</taxon>
        <taxon>Beutenbergiaceae</taxon>
        <taxon>Beutenbergia</taxon>
    </lineage>
</organism>
<comment type="similarity">
    <text evidence="1">Belongs to the F420H(2)-dependent quinone reductase family.</text>
</comment>
<dbReference type="EMBL" id="CP001618">
    <property type="protein sequence ID" value="ACQ79984.1"/>
    <property type="molecule type" value="Genomic_DNA"/>
</dbReference>
<accession>C5C471</accession>
<dbReference type="PANTHER" id="PTHR39428">
    <property type="entry name" value="F420H(2)-DEPENDENT QUINONE REDUCTASE RV1261C"/>
    <property type="match status" value="1"/>
</dbReference>
<dbReference type="GO" id="GO:0070967">
    <property type="term" value="F:coenzyme F420 binding"/>
    <property type="evidence" value="ECO:0007669"/>
    <property type="project" value="TreeGrafter"/>
</dbReference>
<comment type="catalytic activity">
    <reaction evidence="2">
        <text>oxidized coenzyme F420-(gamma-L-Glu)(n) + a quinol + H(+) = reduced coenzyme F420-(gamma-L-Glu)(n) + a quinone</text>
        <dbReference type="Rhea" id="RHEA:39663"/>
        <dbReference type="Rhea" id="RHEA-COMP:12939"/>
        <dbReference type="Rhea" id="RHEA-COMP:14378"/>
        <dbReference type="ChEBI" id="CHEBI:15378"/>
        <dbReference type="ChEBI" id="CHEBI:24646"/>
        <dbReference type="ChEBI" id="CHEBI:132124"/>
        <dbReference type="ChEBI" id="CHEBI:133980"/>
        <dbReference type="ChEBI" id="CHEBI:139511"/>
    </reaction>
</comment>
<dbReference type="HOGENOM" id="CLU_114921_2_0_11"/>
<dbReference type="OrthoDB" id="8225825at2"/>
<evidence type="ECO:0000256" key="1">
    <source>
        <dbReference type="ARBA" id="ARBA00008710"/>
    </source>
</evidence>
<evidence type="ECO:0000313" key="3">
    <source>
        <dbReference type="EMBL" id="ACQ79984.1"/>
    </source>
</evidence>
<dbReference type="RefSeq" id="WP_015882224.1">
    <property type="nucleotide sequence ID" value="NC_012669.1"/>
</dbReference>
<dbReference type="InterPro" id="IPR012349">
    <property type="entry name" value="Split_barrel_FMN-bd"/>
</dbReference>
<dbReference type="AlphaFoldDB" id="C5C471"/>
<dbReference type="GO" id="GO:0016491">
    <property type="term" value="F:oxidoreductase activity"/>
    <property type="evidence" value="ECO:0007669"/>
    <property type="project" value="InterPro"/>
</dbReference>
<dbReference type="SUPFAM" id="SSF50475">
    <property type="entry name" value="FMN-binding split barrel"/>
    <property type="match status" value="1"/>
</dbReference>
<dbReference type="Gene3D" id="2.30.110.10">
    <property type="entry name" value="Electron Transport, Fmn-binding Protein, Chain A"/>
    <property type="match status" value="1"/>
</dbReference>
<name>C5C471_BEUC1</name>
<dbReference type="Proteomes" id="UP000007962">
    <property type="component" value="Chromosome"/>
</dbReference>
<dbReference type="Pfam" id="PF04075">
    <property type="entry name" value="F420H2_quin_red"/>
    <property type="match status" value="1"/>
</dbReference>
<dbReference type="PANTHER" id="PTHR39428:SF3">
    <property type="entry name" value="DEAZAFLAVIN-DEPENDENT NITROREDUCTASE"/>
    <property type="match status" value="1"/>
</dbReference>
<dbReference type="STRING" id="471853.Bcav_1728"/>
<dbReference type="NCBIfam" id="TIGR00026">
    <property type="entry name" value="hi_GC_TIGR00026"/>
    <property type="match status" value="1"/>
</dbReference>